<feature type="region of interest" description="Disordered" evidence="9">
    <location>
        <begin position="671"/>
        <end position="715"/>
    </location>
</feature>
<keyword evidence="5 10" id="KW-0472">Membrane</keyword>
<protein>
    <recommendedName>
        <fullName evidence="7">Leptin receptor overlapping transcript-like 1</fullName>
    </recommendedName>
</protein>
<comment type="subcellular location">
    <subcellularLocation>
        <location evidence="1">Membrane</location>
        <topology evidence="1">Multi-pass membrane protein</topology>
    </subcellularLocation>
</comment>
<sequence>MAGIKALISLSFGGAIGLMFLMLGCALPVYDKYWPLFLLFFYILSPIPYCISRRVVDDTDSASNACKELAIFLTTGIVISAFGLPIVFARADVIAWGACALVLTGNVVIFATILGFFVVFGSNDDFSWQQCLSAELSEKQQKTDGKPARHKLIFHHSRSWVCGGHFRLKSAVQTQMSMRRFFRANREEDYSQIQYLTAKCTRLAHDKAVLDREFLLSRDRERRLQNELEVVTARLRHQEQLNLELRMGQDQLVSKLNQQQYLVDLLQQRVVLLVKESSRDEELLRQVGSELLCLQSSEVKLEGLVEELHAEAHRSAVVAEGLQAELHAEAQHRAVLTESLKAELCSKTMELEDLQDTNKALIKELQDLRRAHQKEVSELQLQNEGSLGKLQETAEQFEWLCQQQRYWMCCVKRFKYTLMEEREALLQRVSMLEKKADKLESLHVDSPTQNVFCPLQDTTCRDRRKYPECQIDDGDSEAPSFVNHTMHTWCKGNSSQTKQMFGDFISSSLQARRVRLQDLALRLVTKVWPHICSGALVHEGHQWQQQRDEPQTAASAARTIECTGEAQRQGRSSISHLGRKASLYCRMKPNINVNSIHKPNLKGGNAQDGASRYKKNNIFSIRQETKPQDHKLAPAFPGYKMLFCDCKSAAEACAWTAFLIAVAKKAAPAAQSPAGVKAWPDKADKTGSASKEEVRPRSTNRPKYTRGRQNKHDSDAVRSLLHEGRISLGAYQKAKQLWSEDSKVALWAYRRSLNLANGGYEDETQLLLLQFQTVRTYWMDMNWLVHKQINACPALRTVEQRTQTCFSGKHLTSYNNLFGLVPETIECLSVELNNLILEVLGNCAHKYKYAEMLTVNQISLSSENIAKTQSWDVIHPAVCSFSPGLYN</sequence>
<evidence type="ECO:0000256" key="8">
    <source>
        <dbReference type="SAM" id="Coils"/>
    </source>
</evidence>
<proteinExistence type="inferred from homology"/>
<dbReference type="Pfam" id="PF04133">
    <property type="entry name" value="Vps55"/>
    <property type="match status" value="1"/>
</dbReference>
<feature type="compositionally biased region" description="Basic and acidic residues" evidence="9">
    <location>
        <begin position="679"/>
        <end position="696"/>
    </location>
</feature>
<dbReference type="EMBL" id="CM014083">
    <property type="protein sequence ID" value="TKS72088.1"/>
    <property type="molecule type" value="Genomic_DNA"/>
</dbReference>
<comment type="function">
    <text evidence="6">Negatively regulates growth hormone (GH) receptor cell surface expression in liver. May play a role in liver resistance to GH during periods of reduced nutrient availability.</text>
</comment>
<reference evidence="11 12" key="1">
    <citation type="submission" date="2019-01" db="EMBL/GenBank/DDBJ databases">
        <title>Genome Assembly of Collichthys lucidus.</title>
        <authorList>
            <person name="Cai M."/>
            <person name="Xiao S."/>
        </authorList>
    </citation>
    <scope>NUCLEOTIDE SEQUENCE [LARGE SCALE GENOMIC DNA]</scope>
    <source>
        <strain evidence="11">JT15FE1705JMU</strain>
        <tissue evidence="11">Muscle</tissue>
    </source>
</reference>
<keyword evidence="8" id="KW-0175">Coiled coil</keyword>
<evidence type="ECO:0000256" key="4">
    <source>
        <dbReference type="ARBA" id="ARBA00022989"/>
    </source>
</evidence>
<organism evidence="11 12">
    <name type="scientific">Collichthys lucidus</name>
    <name type="common">Big head croaker</name>
    <name type="synonym">Sciaena lucida</name>
    <dbReference type="NCBI Taxonomy" id="240159"/>
    <lineage>
        <taxon>Eukaryota</taxon>
        <taxon>Metazoa</taxon>
        <taxon>Chordata</taxon>
        <taxon>Craniata</taxon>
        <taxon>Vertebrata</taxon>
        <taxon>Euteleostomi</taxon>
        <taxon>Actinopterygii</taxon>
        <taxon>Neopterygii</taxon>
        <taxon>Teleostei</taxon>
        <taxon>Neoteleostei</taxon>
        <taxon>Acanthomorphata</taxon>
        <taxon>Eupercaria</taxon>
        <taxon>Sciaenidae</taxon>
        <taxon>Collichthys</taxon>
    </lineage>
</organism>
<evidence type="ECO:0000256" key="2">
    <source>
        <dbReference type="ARBA" id="ARBA00005645"/>
    </source>
</evidence>
<dbReference type="PROSITE" id="PS51257">
    <property type="entry name" value="PROKAR_LIPOPROTEIN"/>
    <property type="match status" value="1"/>
</dbReference>
<feature type="transmembrane region" description="Helical" evidence="10">
    <location>
        <begin position="94"/>
        <end position="120"/>
    </location>
</feature>
<feature type="transmembrane region" description="Helical" evidence="10">
    <location>
        <begin position="7"/>
        <end position="30"/>
    </location>
</feature>
<dbReference type="GO" id="GO:0005768">
    <property type="term" value="C:endosome"/>
    <property type="evidence" value="ECO:0007669"/>
    <property type="project" value="TreeGrafter"/>
</dbReference>
<dbReference type="InterPro" id="IPR007262">
    <property type="entry name" value="Vps55/LEPROT"/>
</dbReference>
<evidence type="ECO:0000256" key="5">
    <source>
        <dbReference type="ARBA" id="ARBA00023136"/>
    </source>
</evidence>
<feature type="transmembrane region" description="Helical" evidence="10">
    <location>
        <begin position="68"/>
        <end position="88"/>
    </location>
</feature>
<dbReference type="GO" id="GO:0016020">
    <property type="term" value="C:membrane"/>
    <property type="evidence" value="ECO:0007669"/>
    <property type="project" value="UniProtKB-SubCell"/>
</dbReference>
<evidence type="ECO:0000256" key="6">
    <source>
        <dbReference type="ARBA" id="ARBA00037298"/>
    </source>
</evidence>
<evidence type="ECO:0000256" key="3">
    <source>
        <dbReference type="ARBA" id="ARBA00022692"/>
    </source>
</evidence>
<keyword evidence="3 10" id="KW-0812">Transmembrane</keyword>
<accession>A0A4U5UDI2</accession>
<name>A0A4U5UDI2_COLLU</name>
<dbReference type="Proteomes" id="UP000298787">
    <property type="component" value="Chromosome 6"/>
</dbReference>
<dbReference type="PANTHER" id="PTHR12050:SF4">
    <property type="entry name" value="LEPTIN RECEPTOR OVERLAPPING TRANSCRIPT-LIKE 1"/>
    <property type="match status" value="1"/>
</dbReference>
<feature type="coiled-coil region" evidence="8">
    <location>
        <begin position="351"/>
        <end position="382"/>
    </location>
</feature>
<feature type="compositionally biased region" description="Basic residues" evidence="9">
    <location>
        <begin position="698"/>
        <end position="709"/>
    </location>
</feature>
<dbReference type="STRING" id="240159.A0A4U5UDI2"/>
<evidence type="ECO:0000256" key="10">
    <source>
        <dbReference type="SAM" id="Phobius"/>
    </source>
</evidence>
<keyword evidence="12" id="KW-1185">Reference proteome</keyword>
<evidence type="ECO:0000256" key="7">
    <source>
        <dbReference type="ARBA" id="ARBA00040108"/>
    </source>
</evidence>
<dbReference type="AlphaFoldDB" id="A0A4U5UDI2"/>
<keyword evidence="11" id="KW-0675">Receptor</keyword>
<keyword evidence="4 10" id="KW-1133">Transmembrane helix</keyword>
<evidence type="ECO:0000313" key="12">
    <source>
        <dbReference type="Proteomes" id="UP000298787"/>
    </source>
</evidence>
<evidence type="ECO:0000256" key="9">
    <source>
        <dbReference type="SAM" id="MobiDB-lite"/>
    </source>
</evidence>
<dbReference type="GO" id="GO:0060400">
    <property type="term" value="P:negative regulation of growth hormone receptor signaling pathway"/>
    <property type="evidence" value="ECO:0007669"/>
    <property type="project" value="TreeGrafter"/>
</dbReference>
<evidence type="ECO:0000256" key="1">
    <source>
        <dbReference type="ARBA" id="ARBA00004141"/>
    </source>
</evidence>
<gene>
    <name evidence="11" type="ORF">D9C73_006161</name>
</gene>
<dbReference type="PANTHER" id="PTHR12050">
    <property type="entry name" value="LEPTIN RECEPTOR-RELATED"/>
    <property type="match status" value="1"/>
</dbReference>
<evidence type="ECO:0000313" key="11">
    <source>
        <dbReference type="EMBL" id="TKS72088.1"/>
    </source>
</evidence>
<comment type="similarity">
    <text evidence="2">Belongs to the OB-RGRP/VPS55 family.</text>
</comment>
<dbReference type="GO" id="GO:0032511">
    <property type="term" value="P:late endosome to vacuole transport via multivesicular body sorting pathway"/>
    <property type="evidence" value="ECO:0007669"/>
    <property type="project" value="TreeGrafter"/>
</dbReference>